<sequence>MSDDLDADLYGDLYESQQAEQPAEEKISTAETPTPEKTSSSTPETTDIKPIISAIDTSYTSTPSLPTPNIAPPTQQIPTYEENAQDSPSYGNMPIQRGPGAGVFQNIPGGGDQRTVRPSEMKDEG</sequence>
<gene>
    <name evidence="2" type="ORF">Moror_7131</name>
</gene>
<feature type="compositionally biased region" description="Low complexity" evidence="1">
    <location>
        <begin position="29"/>
        <end position="45"/>
    </location>
</feature>
<dbReference type="AlphaFoldDB" id="V2XUW5"/>
<organism evidence="2 3">
    <name type="scientific">Moniliophthora roreri (strain MCA 2997)</name>
    <name type="common">Cocoa frosty pod rot fungus</name>
    <name type="synonym">Crinipellis roreri</name>
    <dbReference type="NCBI Taxonomy" id="1381753"/>
    <lineage>
        <taxon>Eukaryota</taxon>
        <taxon>Fungi</taxon>
        <taxon>Dikarya</taxon>
        <taxon>Basidiomycota</taxon>
        <taxon>Agaricomycotina</taxon>
        <taxon>Agaricomycetes</taxon>
        <taxon>Agaricomycetidae</taxon>
        <taxon>Agaricales</taxon>
        <taxon>Marasmiineae</taxon>
        <taxon>Marasmiaceae</taxon>
        <taxon>Moniliophthora</taxon>
    </lineage>
</organism>
<accession>V2XUW5</accession>
<dbReference type="EMBL" id="AWSO01000050">
    <property type="protein sequence ID" value="ESK96345.1"/>
    <property type="molecule type" value="Genomic_DNA"/>
</dbReference>
<dbReference type="OrthoDB" id="3056853at2759"/>
<feature type="region of interest" description="Disordered" evidence="1">
    <location>
        <begin position="1"/>
        <end position="125"/>
    </location>
</feature>
<comment type="caution">
    <text evidence="2">The sequence shown here is derived from an EMBL/GenBank/DDBJ whole genome shotgun (WGS) entry which is preliminary data.</text>
</comment>
<dbReference type="HOGENOM" id="CLU_127785_0_0_1"/>
<proteinExistence type="predicted"/>
<dbReference type="KEGG" id="mrr:Moror_7131"/>
<name>V2XUW5_MONRO</name>
<dbReference type="Proteomes" id="UP000017559">
    <property type="component" value="Unassembled WGS sequence"/>
</dbReference>
<reference evidence="2 3" key="1">
    <citation type="journal article" date="2014" name="BMC Genomics">
        <title>Genome and secretome analysis of the hemibiotrophic fungal pathogen, Moniliophthora roreri, which causes frosty pod rot disease of cacao: mechanisms of the biotrophic and necrotrophic phases.</title>
        <authorList>
            <person name="Meinhardt L.W."/>
            <person name="Costa G.G.L."/>
            <person name="Thomazella D.P.T."/>
            <person name="Teixeira P.J.P.L."/>
            <person name="Carazzolle M.F."/>
            <person name="Schuster S.C."/>
            <person name="Carlson J.E."/>
            <person name="Guiltinan M.J."/>
            <person name="Mieczkowski P."/>
            <person name="Farmer A."/>
            <person name="Ramaraj T."/>
            <person name="Crozier J."/>
            <person name="Davis R.E."/>
            <person name="Shao J."/>
            <person name="Melnick R.L."/>
            <person name="Pereira G.A.G."/>
            <person name="Bailey B.A."/>
        </authorList>
    </citation>
    <scope>NUCLEOTIDE SEQUENCE [LARGE SCALE GENOMIC DNA]</scope>
    <source>
        <strain evidence="2 3">MCA 2997</strain>
    </source>
</reference>
<protein>
    <submittedName>
        <fullName evidence="2">Uncharacterized protein</fullName>
    </submittedName>
</protein>
<evidence type="ECO:0000313" key="3">
    <source>
        <dbReference type="Proteomes" id="UP000017559"/>
    </source>
</evidence>
<dbReference type="STRING" id="1381753.V2XUW5"/>
<evidence type="ECO:0000256" key="1">
    <source>
        <dbReference type="SAM" id="MobiDB-lite"/>
    </source>
</evidence>
<feature type="compositionally biased region" description="Basic and acidic residues" evidence="1">
    <location>
        <begin position="114"/>
        <end position="125"/>
    </location>
</feature>
<evidence type="ECO:0000313" key="2">
    <source>
        <dbReference type="EMBL" id="ESK96345.1"/>
    </source>
</evidence>
<keyword evidence="3" id="KW-1185">Reference proteome</keyword>